<proteinExistence type="predicted"/>
<dbReference type="Proteomes" id="UP000223472">
    <property type="component" value="Unassembled WGS sequence"/>
</dbReference>
<evidence type="ECO:0000313" key="4">
    <source>
        <dbReference type="Proteomes" id="UP000223472"/>
    </source>
</evidence>
<comment type="caution">
    <text evidence="2">The sequence shown here is derived from an EMBL/GenBank/DDBJ whole genome shotgun (WGS) entry which is preliminary data.</text>
</comment>
<evidence type="ECO:0000313" key="2">
    <source>
        <dbReference type="EMBL" id="PGD37631.1"/>
    </source>
</evidence>
<dbReference type="AlphaFoldDB" id="A0A2C4HTR6"/>
<dbReference type="Proteomes" id="UP000220045">
    <property type="component" value="Unassembled WGS sequence"/>
</dbReference>
<dbReference type="EMBL" id="NVIY01000012">
    <property type="protein sequence ID" value="PGD37631.1"/>
    <property type="molecule type" value="Genomic_DNA"/>
</dbReference>
<protein>
    <submittedName>
        <fullName evidence="2">Uncharacterized protein</fullName>
    </submittedName>
</protein>
<evidence type="ECO:0000313" key="1">
    <source>
        <dbReference type="EMBL" id="PEJ11189.1"/>
    </source>
</evidence>
<accession>A0A2C4HTR6</accession>
<evidence type="ECO:0000313" key="3">
    <source>
        <dbReference type="Proteomes" id="UP000220045"/>
    </source>
</evidence>
<gene>
    <name evidence="1" type="ORF">CN684_01335</name>
    <name evidence="2" type="ORF">COM27_08100</name>
</gene>
<sequence>MHVFFVIHKNCFYLCLLTVFVVDSFNCEFRPLLVLSKGLFIYAPYYETNIAYSETTKLYGGEEQLAIDDSAQIPICFTLIFHHVGRKEAVPPNFK</sequence>
<reference evidence="3 4" key="1">
    <citation type="submission" date="2017-09" db="EMBL/GenBank/DDBJ databases">
        <title>Large-scale bioinformatics analysis of Bacillus genomes uncovers conserved roles of natural products in bacterial physiology.</title>
        <authorList>
            <consortium name="Agbiome Team Llc"/>
            <person name="Bleich R.M."/>
            <person name="Grubbs K.J."/>
            <person name="Santa Maria K.C."/>
            <person name="Allen S.E."/>
            <person name="Farag S."/>
            <person name="Shank E.A."/>
            <person name="Bowers A."/>
        </authorList>
    </citation>
    <scope>NUCLEOTIDE SEQUENCE [LARGE SCALE GENOMIC DNA]</scope>
    <source>
        <strain evidence="1 3">AFS004017</strain>
        <strain evidence="2 4">AFS065610</strain>
    </source>
</reference>
<dbReference type="EMBL" id="NUEL01000004">
    <property type="protein sequence ID" value="PEJ11189.1"/>
    <property type="molecule type" value="Genomic_DNA"/>
</dbReference>
<name>A0A2C4HTR6_9BACI</name>
<organism evidence="2 4">
    <name type="scientific">Bacillus wiedmannii</name>
    <dbReference type="NCBI Taxonomy" id="1890302"/>
    <lineage>
        <taxon>Bacteria</taxon>
        <taxon>Bacillati</taxon>
        <taxon>Bacillota</taxon>
        <taxon>Bacilli</taxon>
        <taxon>Bacillales</taxon>
        <taxon>Bacillaceae</taxon>
        <taxon>Bacillus</taxon>
        <taxon>Bacillus cereus group</taxon>
    </lineage>
</organism>